<feature type="compositionally biased region" description="Polar residues" evidence="1">
    <location>
        <begin position="503"/>
        <end position="519"/>
    </location>
</feature>
<feature type="compositionally biased region" description="Low complexity" evidence="1">
    <location>
        <begin position="434"/>
        <end position="447"/>
    </location>
</feature>
<dbReference type="AlphaFoldDB" id="A0A2N5S1E6"/>
<evidence type="ECO:0000313" key="2">
    <source>
        <dbReference type="EMBL" id="PLW07042.1"/>
    </source>
</evidence>
<feature type="compositionally biased region" description="Polar residues" evidence="1">
    <location>
        <begin position="325"/>
        <end position="346"/>
    </location>
</feature>
<name>A0A2N5S1E6_9BASI</name>
<feature type="region of interest" description="Disordered" evidence="1">
    <location>
        <begin position="70"/>
        <end position="161"/>
    </location>
</feature>
<feature type="region of interest" description="Disordered" evidence="1">
    <location>
        <begin position="360"/>
        <end position="538"/>
    </location>
</feature>
<reference evidence="2 3" key="1">
    <citation type="submission" date="2017-11" db="EMBL/GenBank/DDBJ databases">
        <title>De novo assembly and phasing of dikaryotic genomes from two isolates of Puccinia coronata f. sp. avenae, the causal agent of oat crown rust.</title>
        <authorList>
            <person name="Miller M.E."/>
            <person name="Zhang Y."/>
            <person name="Omidvar V."/>
            <person name="Sperschneider J."/>
            <person name="Schwessinger B."/>
            <person name="Raley C."/>
            <person name="Palmer J.M."/>
            <person name="Garnica D."/>
            <person name="Upadhyaya N."/>
            <person name="Rathjen J."/>
            <person name="Taylor J.M."/>
            <person name="Park R.F."/>
            <person name="Dodds P.N."/>
            <person name="Hirsch C.D."/>
            <person name="Kianian S.F."/>
            <person name="Figueroa M."/>
        </authorList>
    </citation>
    <scope>NUCLEOTIDE SEQUENCE [LARGE SCALE GENOMIC DNA]</scope>
    <source>
        <strain evidence="2">12SD80</strain>
    </source>
</reference>
<feature type="compositionally biased region" description="Polar residues" evidence="1">
    <location>
        <begin position="404"/>
        <end position="418"/>
    </location>
</feature>
<gene>
    <name evidence="2" type="ORF">PCASD_24455</name>
</gene>
<feature type="compositionally biased region" description="Polar residues" evidence="1">
    <location>
        <begin position="360"/>
        <end position="386"/>
    </location>
</feature>
<accession>A0A2N5S1E6</accession>
<comment type="caution">
    <text evidence="2">The sequence shown here is derived from an EMBL/GenBank/DDBJ whole genome shotgun (WGS) entry which is preliminary data.</text>
</comment>
<evidence type="ECO:0000313" key="3">
    <source>
        <dbReference type="Proteomes" id="UP000235392"/>
    </source>
</evidence>
<proteinExistence type="predicted"/>
<feature type="region of interest" description="Disordered" evidence="1">
    <location>
        <begin position="300"/>
        <end position="346"/>
    </location>
</feature>
<feature type="region of interest" description="Disordered" evidence="1">
    <location>
        <begin position="1"/>
        <end position="53"/>
    </location>
</feature>
<dbReference type="EMBL" id="PGCI01001164">
    <property type="protein sequence ID" value="PLW07042.1"/>
    <property type="molecule type" value="Genomic_DNA"/>
</dbReference>
<feature type="compositionally biased region" description="Polar residues" evidence="1">
    <location>
        <begin position="134"/>
        <end position="161"/>
    </location>
</feature>
<sequence>MSTRTLDVAPRSVVREMSEGSQTENPPPRPPSPPRRPPSGRRLRDSRPSTVTRQERLALLARRLILRRAQSQTANVDRPPHLPSPLRRPRSGRRLGDSLPNTPTATHRRTRARRGVAEDVNENQNHHFDRPSARNATSFNQQQPHTNPQYGQTHLGNHMHQASQTDCHRCFPPEQYRIQPSLPLASAHHLSTIHNPQPYFDFYTQPPAQGATLPLQHVDEYEVMNRLSVSQHQAVEYNTPIQYPAQQAHVPSSQACYPPQAYHPPPVLQPVVFNRQVPTGNLPSHGQNNAQQVYQAGYQPGAGPSTQAYYPPQAYHPPPAPHPTVFNSQVHTGNLPSYGQNSAQQGYQTAYQPVAVQAIQQPSSSHAIRQPSSAHVMQQPTASHAMQQPSSSYAIQQPSSSYAMQRSSPSHVMQQPCSSYAIPQPSSSHAMGRPSPSHPIQQHSPSHAIQQPRSYQADCPMVETGPVPPVQAPPAYDEPQHLPQLSTSAPGPDPPTVPQPGTSNRASEQPSQEPASSHNPRMEVQLVLNFAPPQSRGL</sequence>
<feature type="compositionally biased region" description="Low complexity" evidence="1">
    <location>
        <begin position="387"/>
        <end position="403"/>
    </location>
</feature>
<dbReference type="Proteomes" id="UP000235392">
    <property type="component" value="Unassembled WGS sequence"/>
</dbReference>
<organism evidence="2 3">
    <name type="scientific">Puccinia coronata f. sp. avenae</name>
    <dbReference type="NCBI Taxonomy" id="200324"/>
    <lineage>
        <taxon>Eukaryota</taxon>
        <taxon>Fungi</taxon>
        <taxon>Dikarya</taxon>
        <taxon>Basidiomycota</taxon>
        <taxon>Pucciniomycotina</taxon>
        <taxon>Pucciniomycetes</taxon>
        <taxon>Pucciniales</taxon>
        <taxon>Pucciniaceae</taxon>
        <taxon>Puccinia</taxon>
    </lineage>
</organism>
<evidence type="ECO:0000256" key="1">
    <source>
        <dbReference type="SAM" id="MobiDB-lite"/>
    </source>
</evidence>
<feature type="compositionally biased region" description="Pro residues" evidence="1">
    <location>
        <begin position="25"/>
        <end position="37"/>
    </location>
</feature>
<protein>
    <submittedName>
        <fullName evidence="2">Uncharacterized protein</fullName>
    </submittedName>
</protein>